<dbReference type="AlphaFoldDB" id="A0A329PH47"/>
<dbReference type="Proteomes" id="UP000326476">
    <property type="component" value="Unassembled WGS sequence"/>
</dbReference>
<reference evidence="2" key="1">
    <citation type="submission" date="2019-09" db="EMBL/GenBank/DDBJ databases">
        <title>Draft genome sequence assemblies of isolates from the urinary tract.</title>
        <authorList>
            <person name="Mores C.R."/>
            <person name="Putonti C."/>
            <person name="Wolfe A.J."/>
        </authorList>
    </citation>
    <scope>NUCLEOTIDE SEQUENCE [LARGE SCALE GENOMIC DNA]</scope>
    <source>
        <strain evidence="2">UMB8614</strain>
    </source>
</reference>
<evidence type="ECO:0000313" key="1">
    <source>
        <dbReference type="EMBL" id="KAA9238588.1"/>
    </source>
</evidence>
<organism evidence="1 2">
    <name type="scientific">Aerococcus tenax</name>
    <dbReference type="NCBI Taxonomy" id="3078812"/>
    <lineage>
        <taxon>Bacteria</taxon>
        <taxon>Bacillati</taxon>
        <taxon>Bacillota</taxon>
        <taxon>Bacilli</taxon>
        <taxon>Lactobacillales</taxon>
        <taxon>Aerococcaceae</taxon>
        <taxon>Aerococcus</taxon>
    </lineage>
</organism>
<comment type="caution">
    <text evidence="1">The sequence shown here is derived from an EMBL/GenBank/DDBJ whole genome shotgun (WGS) entry which is preliminary data.</text>
</comment>
<protein>
    <recommendedName>
        <fullName evidence="3">DUF1093 domain-containing protein</fullName>
    </recommendedName>
</protein>
<name>A0A329PH47_9LACT</name>
<evidence type="ECO:0000313" key="2">
    <source>
        <dbReference type="Proteomes" id="UP000326476"/>
    </source>
</evidence>
<accession>A0A329PH47</accession>
<keyword evidence="2" id="KW-1185">Reference proteome</keyword>
<sequence>MSFNKLKDPMFWFYLLTAVYLIAIIWGIILDQVKPLEVTGQPELVGQYDITGSGQVKRTLQIYRIKTNRGEELVSTEWRDSDGRNKD</sequence>
<evidence type="ECO:0008006" key="3">
    <source>
        <dbReference type="Google" id="ProtNLM"/>
    </source>
</evidence>
<gene>
    <name evidence="1" type="ORF">F6I34_08065</name>
</gene>
<dbReference type="EMBL" id="VYVN01000024">
    <property type="protein sequence ID" value="KAA9238588.1"/>
    <property type="molecule type" value="Genomic_DNA"/>
</dbReference>
<proteinExistence type="predicted"/>
<dbReference type="RefSeq" id="WP_111853315.1">
    <property type="nucleotide sequence ID" value="NZ_VYVN01000024.1"/>
</dbReference>